<dbReference type="AlphaFoldDB" id="A0A078A1Q3"/>
<evidence type="ECO:0000259" key="3">
    <source>
        <dbReference type="PROSITE" id="PS50222"/>
    </source>
</evidence>
<accession>A0A078A1Q3</accession>
<dbReference type="SUPFAM" id="SSF47473">
    <property type="entry name" value="EF-hand"/>
    <property type="match status" value="1"/>
</dbReference>
<evidence type="ECO:0000256" key="2">
    <source>
        <dbReference type="SAM" id="MobiDB-lite"/>
    </source>
</evidence>
<dbReference type="PROSITE" id="PS50222">
    <property type="entry name" value="EF_HAND_2"/>
    <property type="match status" value="1"/>
</dbReference>
<dbReference type="GO" id="GO:0005509">
    <property type="term" value="F:calcium ion binding"/>
    <property type="evidence" value="ECO:0007669"/>
    <property type="project" value="InterPro"/>
</dbReference>
<name>A0A078A1Q3_STYLE</name>
<proteinExistence type="predicted"/>
<sequence>MDSSKTIQDDDIKSKHSKKGGDPDESQNNSKKGDDNGSGEDDNDEEEEVLISEFEMKKLKECFKKLARNGLINVEEALVIVKKITEDNYFAEEDIFEILADEEVDQSRRMTEKNFIELIEQIKRKQNQSNEADTLLAYVAMGGDQDRGGYVDAQKLISIIKDDFEMTIDIEKLIDEIDEDKSGKVEYGEFNQLLNAD</sequence>
<feature type="region of interest" description="Disordered" evidence="2">
    <location>
        <begin position="1"/>
        <end position="47"/>
    </location>
</feature>
<dbReference type="InterPro" id="IPR011992">
    <property type="entry name" value="EF-hand-dom_pair"/>
</dbReference>
<reference evidence="4 5" key="1">
    <citation type="submission" date="2014-06" db="EMBL/GenBank/DDBJ databases">
        <authorList>
            <person name="Swart Estienne"/>
        </authorList>
    </citation>
    <scope>NUCLEOTIDE SEQUENCE [LARGE SCALE GENOMIC DNA]</scope>
    <source>
        <strain evidence="4 5">130c</strain>
    </source>
</reference>
<dbReference type="PROSITE" id="PS00018">
    <property type="entry name" value="EF_HAND_1"/>
    <property type="match status" value="1"/>
</dbReference>
<feature type="domain" description="EF-hand" evidence="3">
    <location>
        <begin position="165"/>
        <end position="197"/>
    </location>
</feature>
<evidence type="ECO:0000256" key="1">
    <source>
        <dbReference type="ARBA" id="ARBA00022837"/>
    </source>
</evidence>
<protein>
    <recommendedName>
        <fullName evidence="3">EF-hand domain-containing protein</fullName>
    </recommendedName>
</protein>
<dbReference type="EMBL" id="CCKQ01004235">
    <property type="protein sequence ID" value="CDW75393.1"/>
    <property type="molecule type" value="Genomic_DNA"/>
</dbReference>
<dbReference type="InParanoid" id="A0A078A1Q3"/>
<evidence type="ECO:0000313" key="5">
    <source>
        <dbReference type="Proteomes" id="UP000039865"/>
    </source>
</evidence>
<dbReference type="InterPro" id="IPR018247">
    <property type="entry name" value="EF_Hand_1_Ca_BS"/>
</dbReference>
<gene>
    <name evidence="4" type="primary">Contig15321.g758</name>
    <name evidence="4" type="ORF">STYLEM_4382</name>
</gene>
<feature type="compositionally biased region" description="Basic and acidic residues" evidence="2">
    <location>
        <begin position="7"/>
        <end position="22"/>
    </location>
</feature>
<dbReference type="SMART" id="SM00054">
    <property type="entry name" value="EFh"/>
    <property type="match status" value="2"/>
</dbReference>
<keyword evidence="1" id="KW-0106">Calcium</keyword>
<dbReference type="OrthoDB" id="26525at2759"/>
<keyword evidence="5" id="KW-1185">Reference proteome</keyword>
<dbReference type="Proteomes" id="UP000039865">
    <property type="component" value="Unassembled WGS sequence"/>
</dbReference>
<organism evidence="4 5">
    <name type="scientific">Stylonychia lemnae</name>
    <name type="common">Ciliate</name>
    <dbReference type="NCBI Taxonomy" id="5949"/>
    <lineage>
        <taxon>Eukaryota</taxon>
        <taxon>Sar</taxon>
        <taxon>Alveolata</taxon>
        <taxon>Ciliophora</taxon>
        <taxon>Intramacronucleata</taxon>
        <taxon>Spirotrichea</taxon>
        <taxon>Stichotrichia</taxon>
        <taxon>Sporadotrichida</taxon>
        <taxon>Oxytrichidae</taxon>
        <taxon>Stylonychinae</taxon>
        <taxon>Stylonychia</taxon>
    </lineage>
</organism>
<dbReference type="Gene3D" id="1.10.238.10">
    <property type="entry name" value="EF-hand"/>
    <property type="match status" value="1"/>
</dbReference>
<evidence type="ECO:0000313" key="4">
    <source>
        <dbReference type="EMBL" id="CDW75393.1"/>
    </source>
</evidence>
<dbReference type="InterPro" id="IPR002048">
    <property type="entry name" value="EF_hand_dom"/>
</dbReference>
<feature type="compositionally biased region" description="Acidic residues" evidence="2">
    <location>
        <begin position="37"/>
        <end position="47"/>
    </location>
</feature>